<evidence type="ECO:0000256" key="5">
    <source>
        <dbReference type="ARBA" id="ARBA00012763"/>
    </source>
</evidence>
<dbReference type="InterPro" id="IPR017941">
    <property type="entry name" value="Rieske_2Fe-2S"/>
</dbReference>
<dbReference type="PRINTS" id="PR00090">
    <property type="entry name" value="RNGDIOXGNASE"/>
</dbReference>
<comment type="cofactor">
    <cofactor evidence="1">
        <name>Fe cation</name>
        <dbReference type="ChEBI" id="CHEBI:24875"/>
    </cofactor>
</comment>
<dbReference type="PANTHER" id="PTHR43756">
    <property type="entry name" value="CHOLINE MONOOXYGENASE, CHLOROPLASTIC"/>
    <property type="match status" value="1"/>
</dbReference>
<dbReference type="EMBL" id="PDLM01000003">
    <property type="protein sequence ID" value="RDW82601.1"/>
    <property type="molecule type" value="Genomic_DNA"/>
</dbReference>
<accession>A0A3D8S8X7</accession>
<reference evidence="14 15" key="1">
    <citation type="journal article" date="2018" name="IMA Fungus">
        <title>IMA Genome-F 9: Draft genome sequence of Annulohypoxylon stygium, Aspergillus mulundensis, Berkeleyomyces basicola (syn. Thielaviopsis basicola), Ceratocystis smalleyi, two Cercospora beticola strains, Coleophoma cylindrospora, Fusarium fracticaudum, Phialophora cf. hyalina, and Morchella septimelata.</title>
        <authorList>
            <person name="Wingfield B.D."/>
            <person name="Bills G.F."/>
            <person name="Dong Y."/>
            <person name="Huang W."/>
            <person name="Nel W.J."/>
            <person name="Swalarsk-Parry B.S."/>
            <person name="Vaghefi N."/>
            <person name="Wilken P.M."/>
            <person name="An Z."/>
            <person name="de Beer Z.W."/>
            <person name="De Vos L."/>
            <person name="Chen L."/>
            <person name="Duong T.A."/>
            <person name="Gao Y."/>
            <person name="Hammerbacher A."/>
            <person name="Kikkert J.R."/>
            <person name="Li Y."/>
            <person name="Li H."/>
            <person name="Li K."/>
            <person name="Li Q."/>
            <person name="Liu X."/>
            <person name="Ma X."/>
            <person name="Naidoo K."/>
            <person name="Pethybridge S.J."/>
            <person name="Sun J."/>
            <person name="Steenkamp E.T."/>
            <person name="van der Nest M.A."/>
            <person name="van Wyk S."/>
            <person name="Wingfield M.J."/>
            <person name="Xiong C."/>
            <person name="Yue Q."/>
            <person name="Zhang X."/>
        </authorList>
    </citation>
    <scope>NUCLEOTIDE SEQUENCE [LARGE SCALE GENOMIC DNA]</scope>
    <source>
        <strain evidence="14 15">BP6252</strain>
    </source>
</reference>
<dbReference type="Gene3D" id="2.102.10.10">
    <property type="entry name" value="Rieske [2Fe-2S] iron-sulphur domain"/>
    <property type="match status" value="1"/>
</dbReference>
<dbReference type="Pfam" id="PF00355">
    <property type="entry name" value="Rieske"/>
    <property type="match status" value="1"/>
</dbReference>
<dbReference type="UniPathway" id="UPA00529">
    <property type="reaction ID" value="UER00430"/>
</dbReference>
<dbReference type="OrthoDB" id="426882at2759"/>
<evidence type="ECO:0000256" key="12">
    <source>
        <dbReference type="ARBA" id="ARBA00049097"/>
    </source>
</evidence>
<proteinExistence type="inferred from homology"/>
<keyword evidence="11" id="KW-0411">Iron-sulfur</keyword>
<dbReference type="SUPFAM" id="SSF55961">
    <property type="entry name" value="Bet v1-like"/>
    <property type="match status" value="1"/>
</dbReference>
<evidence type="ECO:0000313" key="15">
    <source>
        <dbReference type="Proteomes" id="UP000256645"/>
    </source>
</evidence>
<dbReference type="GO" id="GO:0051537">
    <property type="term" value="F:2 iron, 2 sulfur cluster binding"/>
    <property type="evidence" value="ECO:0007669"/>
    <property type="project" value="UniProtKB-KW"/>
</dbReference>
<dbReference type="CDD" id="cd00680">
    <property type="entry name" value="RHO_alpha_C"/>
    <property type="match status" value="1"/>
</dbReference>
<dbReference type="Proteomes" id="UP000256645">
    <property type="component" value="Unassembled WGS sequence"/>
</dbReference>
<keyword evidence="7" id="KW-0001">2Fe-2S</keyword>
<keyword evidence="10" id="KW-0408">Iron</keyword>
<keyword evidence="9" id="KW-0560">Oxidoreductase</keyword>
<comment type="function">
    <text evidence="2">Catalyzes the first step of the osmoprotectant glycine betaine synthesis.</text>
</comment>
<evidence type="ECO:0000256" key="8">
    <source>
        <dbReference type="ARBA" id="ARBA00022723"/>
    </source>
</evidence>
<dbReference type="CDD" id="cd03469">
    <property type="entry name" value="Rieske_RO_Alpha_N"/>
    <property type="match status" value="1"/>
</dbReference>
<organism evidence="14 15">
    <name type="scientific">Coleophoma cylindrospora</name>
    <dbReference type="NCBI Taxonomy" id="1849047"/>
    <lineage>
        <taxon>Eukaryota</taxon>
        <taxon>Fungi</taxon>
        <taxon>Dikarya</taxon>
        <taxon>Ascomycota</taxon>
        <taxon>Pezizomycotina</taxon>
        <taxon>Leotiomycetes</taxon>
        <taxon>Helotiales</taxon>
        <taxon>Dermateaceae</taxon>
        <taxon>Coleophoma</taxon>
    </lineage>
</organism>
<dbReference type="InterPro" id="IPR001663">
    <property type="entry name" value="Rng_hydr_dOase-A"/>
</dbReference>
<evidence type="ECO:0000256" key="1">
    <source>
        <dbReference type="ARBA" id="ARBA00001962"/>
    </source>
</evidence>
<keyword evidence="15" id="KW-1185">Reference proteome</keyword>
<dbReference type="InterPro" id="IPR036922">
    <property type="entry name" value="Rieske_2Fe-2S_sf"/>
</dbReference>
<dbReference type="Gene3D" id="3.90.380.10">
    <property type="entry name" value="Naphthalene 1,2-dioxygenase Alpha Subunit, Chain A, domain 1"/>
    <property type="match status" value="2"/>
</dbReference>
<comment type="similarity">
    <text evidence="4">Belongs to the choline monooxygenase family.</text>
</comment>
<dbReference type="PANTHER" id="PTHR43756:SF5">
    <property type="entry name" value="CHOLINE MONOOXYGENASE, CHLOROPLASTIC"/>
    <property type="match status" value="1"/>
</dbReference>
<evidence type="ECO:0000256" key="3">
    <source>
        <dbReference type="ARBA" id="ARBA00004866"/>
    </source>
</evidence>
<dbReference type="PROSITE" id="PS51296">
    <property type="entry name" value="RIESKE"/>
    <property type="match status" value="1"/>
</dbReference>
<evidence type="ECO:0000256" key="7">
    <source>
        <dbReference type="ARBA" id="ARBA00022714"/>
    </source>
</evidence>
<comment type="caution">
    <text evidence="14">The sequence shown here is derived from an EMBL/GenBank/DDBJ whole genome shotgun (WGS) entry which is preliminary data.</text>
</comment>
<evidence type="ECO:0000256" key="2">
    <source>
        <dbReference type="ARBA" id="ARBA00002149"/>
    </source>
</evidence>
<evidence type="ECO:0000256" key="6">
    <source>
        <dbReference type="ARBA" id="ARBA00014931"/>
    </source>
</evidence>
<sequence>MTTLLVYEETKAITKPSGSGGKMTSIDSKTYLADGGYLQKGTKKNVREADLKTEGVQDLLPGRWYRDEKIYQLERRAIFARYWHVASFIAKFQKAGDYLTLEMFGWSFFLIRDKEGKINAFHNVCRHRGHPVTTKDSGSTTVLACKFHGWTYLPTGALHTAREYMELPNFNASEHSLFKIHTHVTAQGFIFVNFDASPSPSVPFSSQFGDDFDPAPEAATGKEIGDEFALFPPVHEWVYDHTWLSESAGTNYNWKTFADGFQECYHCATGHPTTLPKDFCLNDYYLRQGHGSSRHFLPSADSRIKESYITWLYPVGAIIFSEDLLFIARFDARGALDTRYQSETYRRRKMAKDTDEHKHWMDKDIEYWRFVEREDVELAVNAQKGFANGILAKGRLHPLQEHAVKWYQDKLRASLVEHKQLETDTGCALDYSVPNAEKEWEGKDPLCKLMGSELEW</sequence>
<keyword evidence="8" id="KW-0479">Metal-binding</keyword>
<evidence type="ECO:0000313" key="14">
    <source>
        <dbReference type="EMBL" id="RDW82601.1"/>
    </source>
</evidence>
<feature type="domain" description="Rieske" evidence="13">
    <location>
        <begin position="83"/>
        <end position="152"/>
    </location>
</feature>
<evidence type="ECO:0000256" key="4">
    <source>
        <dbReference type="ARBA" id="ARBA00010848"/>
    </source>
</evidence>
<dbReference type="STRING" id="1849047.A0A3D8S8X7"/>
<dbReference type="InterPro" id="IPR015879">
    <property type="entry name" value="Ring_hydroxy_dOase_asu_C_dom"/>
</dbReference>
<dbReference type="Pfam" id="PF00848">
    <property type="entry name" value="Ring_hydroxyl_A"/>
    <property type="match status" value="2"/>
</dbReference>
<dbReference type="GO" id="GO:0019133">
    <property type="term" value="F:choline monooxygenase activity"/>
    <property type="evidence" value="ECO:0007669"/>
    <property type="project" value="UniProtKB-EC"/>
</dbReference>
<dbReference type="AlphaFoldDB" id="A0A3D8S8X7"/>
<evidence type="ECO:0000259" key="13">
    <source>
        <dbReference type="PROSITE" id="PS51296"/>
    </source>
</evidence>
<dbReference type="GO" id="GO:0005506">
    <property type="term" value="F:iron ion binding"/>
    <property type="evidence" value="ECO:0007669"/>
    <property type="project" value="InterPro"/>
</dbReference>
<name>A0A3D8S8X7_9HELO</name>
<evidence type="ECO:0000256" key="11">
    <source>
        <dbReference type="ARBA" id="ARBA00023014"/>
    </source>
</evidence>
<dbReference type="SUPFAM" id="SSF50022">
    <property type="entry name" value="ISP domain"/>
    <property type="match status" value="1"/>
</dbReference>
<dbReference type="GO" id="GO:0019285">
    <property type="term" value="P:glycine betaine biosynthetic process from choline"/>
    <property type="evidence" value="ECO:0007669"/>
    <property type="project" value="UniProtKB-UniPathway"/>
</dbReference>
<dbReference type="EC" id="1.14.15.7" evidence="5"/>
<evidence type="ECO:0000256" key="10">
    <source>
        <dbReference type="ARBA" id="ARBA00023004"/>
    </source>
</evidence>
<protein>
    <recommendedName>
        <fullName evidence="6">Choline monooxygenase, chloroplastic</fullName>
        <ecNumber evidence="5">1.14.15.7</ecNumber>
    </recommendedName>
</protein>
<comment type="catalytic activity">
    <reaction evidence="12">
        <text>choline + 2 reduced [2Fe-2S]-[ferredoxin] + O2 + 2 H(+) = betaine aldehyde hydrate + 2 oxidized [2Fe-2S]-[ferredoxin] + H2O</text>
        <dbReference type="Rhea" id="RHEA:17769"/>
        <dbReference type="Rhea" id="RHEA-COMP:10000"/>
        <dbReference type="Rhea" id="RHEA-COMP:10001"/>
        <dbReference type="ChEBI" id="CHEBI:15354"/>
        <dbReference type="ChEBI" id="CHEBI:15377"/>
        <dbReference type="ChEBI" id="CHEBI:15378"/>
        <dbReference type="ChEBI" id="CHEBI:15379"/>
        <dbReference type="ChEBI" id="CHEBI:15870"/>
        <dbReference type="ChEBI" id="CHEBI:33737"/>
        <dbReference type="ChEBI" id="CHEBI:33738"/>
        <dbReference type="EC" id="1.14.15.7"/>
    </reaction>
</comment>
<evidence type="ECO:0000256" key="9">
    <source>
        <dbReference type="ARBA" id="ARBA00023002"/>
    </source>
</evidence>
<gene>
    <name evidence="14" type="ORF">BP6252_03713</name>
</gene>
<comment type="pathway">
    <text evidence="3">Amine and polyamine biosynthesis; betaine biosynthesis via choline pathway; betaine aldehyde from choline (monooxygenase route): step 1/1.</text>
</comment>